<evidence type="ECO:0008006" key="3">
    <source>
        <dbReference type="Google" id="ProtNLM"/>
    </source>
</evidence>
<dbReference type="EMBL" id="JBIRUQ010000006">
    <property type="protein sequence ID" value="MFI1463817.1"/>
    <property type="molecule type" value="Genomic_DNA"/>
</dbReference>
<sequence length="104" mass="10503">MMLMDVAAVQGIAGDLQGSASTVNDAAVRVADALRGFDTADAGRGYQSAGDRLSQGLEDLRRSLFSWANCVQDCGSALQASASSCAGVDQSTAVKLGAVAGAFE</sequence>
<dbReference type="Proteomes" id="UP001611263">
    <property type="component" value="Unassembled WGS sequence"/>
</dbReference>
<accession>A0ABW7TRZ0</accession>
<keyword evidence="2" id="KW-1185">Reference proteome</keyword>
<name>A0ABW7TRZ0_9NOCA</name>
<dbReference type="RefSeq" id="WP_156052394.1">
    <property type="nucleotide sequence ID" value="NZ_JBIRUQ010000006.1"/>
</dbReference>
<evidence type="ECO:0000313" key="1">
    <source>
        <dbReference type="EMBL" id="MFI1463817.1"/>
    </source>
</evidence>
<gene>
    <name evidence="1" type="ORF">ACH4WX_24120</name>
</gene>
<protein>
    <recommendedName>
        <fullName evidence="3">ESX-1 secretion-associated protein</fullName>
    </recommendedName>
</protein>
<proteinExistence type="predicted"/>
<evidence type="ECO:0000313" key="2">
    <source>
        <dbReference type="Proteomes" id="UP001611263"/>
    </source>
</evidence>
<reference evidence="1 2" key="1">
    <citation type="submission" date="2024-10" db="EMBL/GenBank/DDBJ databases">
        <title>The Natural Products Discovery Center: Release of the First 8490 Sequenced Strains for Exploring Actinobacteria Biosynthetic Diversity.</title>
        <authorList>
            <person name="Kalkreuter E."/>
            <person name="Kautsar S.A."/>
            <person name="Yang D."/>
            <person name="Bader C.D."/>
            <person name="Teijaro C.N."/>
            <person name="Fluegel L."/>
            <person name="Davis C.M."/>
            <person name="Simpson J.R."/>
            <person name="Lauterbach L."/>
            <person name="Steele A.D."/>
            <person name="Gui C."/>
            <person name="Meng S."/>
            <person name="Li G."/>
            <person name="Viehrig K."/>
            <person name="Ye F."/>
            <person name="Su P."/>
            <person name="Kiefer A.F."/>
            <person name="Nichols A."/>
            <person name="Cepeda A.J."/>
            <person name="Yan W."/>
            <person name="Fan B."/>
            <person name="Jiang Y."/>
            <person name="Adhikari A."/>
            <person name="Zheng C.-J."/>
            <person name="Schuster L."/>
            <person name="Cowan T.M."/>
            <person name="Smanski M.J."/>
            <person name="Chevrette M.G."/>
            <person name="De Carvalho L.P.S."/>
            <person name="Shen B."/>
        </authorList>
    </citation>
    <scope>NUCLEOTIDE SEQUENCE [LARGE SCALE GENOMIC DNA]</scope>
    <source>
        <strain evidence="1 2">NPDC020568</strain>
    </source>
</reference>
<comment type="caution">
    <text evidence="1">The sequence shown here is derived from an EMBL/GenBank/DDBJ whole genome shotgun (WGS) entry which is preliminary data.</text>
</comment>
<organism evidence="1 2">
    <name type="scientific">Nocardia carnea</name>
    <dbReference type="NCBI Taxonomy" id="37328"/>
    <lineage>
        <taxon>Bacteria</taxon>
        <taxon>Bacillati</taxon>
        <taxon>Actinomycetota</taxon>
        <taxon>Actinomycetes</taxon>
        <taxon>Mycobacteriales</taxon>
        <taxon>Nocardiaceae</taxon>
        <taxon>Nocardia</taxon>
    </lineage>
</organism>